<organism evidence="1">
    <name type="scientific">Anopheles marajoara</name>
    <dbReference type="NCBI Taxonomy" id="58244"/>
    <lineage>
        <taxon>Eukaryota</taxon>
        <taxon>Metazoa</taxon>
        <taxon>Ecdysozoa</taxon>
        <taxon>Arthropoda</taxon>
        <taxon>Hexapoda</taxon>
        <taxon>Insecta</taxon>
        <taxon>Pterygota</taxon>
        <taxon>Neoptera</taxon>
        <taxon>Endopterygota</taxon>
        <taxon>Diptera</taxon>
        <taxon>Nematocera</taxon>
        <taxon>Culicoidea</taxon>
        <taxon>Culicidae</taxon>
        <taxon>Anophelinae</taxon>
        <taxon>Anopheles</taxon>
    </lineage>
</organism>
<dbReference type="EMBL" id="GGFJ01014596">
    <property type="protein sequence ID" value="MBW63737.1"/>
    <property type="molecule type" value="Transcribed_RNA"/>
</dbReference>
<reference evidence="1" key="1">
    <citation type="submission" date="2018-01" db="EMBL/GenBank/DDBJ databases">
        <title>An insight into the sialome of Amazonian anophelines.</title>
        <authorList>
            <person name="Ribeiro J.M."/>
            <person name="Scarpassa V."/>
            <person name="Calvo E."/>
        </authorList>
    </citation>
    <scope>NUCLEOTIDE SEQUENCE</scope>
    <source>
        <tissue evidence="1">Salivary glands</tissue>
    </source>
</reference>
<proteinExistence type="predicted"/>
<evidence type="ECO:0000313" key="1">
    <source>
        <dbReference type="EMBL" id="MBW63737.1"/>
    </source>
</evidence>
<dbReference type="AlphaFoldDB" id="A0A2M4CEH1"/>
<sequence>MLANAGTAAAAAASAAAAAPAAVAASSLTSNSNCHTPCSSPFTCAIFHFHLSVILKCNARASMLSTDYV</sequence>
<protein>
    <submittedName>
        <fullName evidence="1">Putative secreted protein</fullName>
    </submittedName>
</protein>
<name>A0A2M4CEH1_9DIPT</name>
<accession>A0A2M4CEH1</accession>